<protein>
    <submittedName>
        <fullName evidence="1">Uncharacterized protein</fullName>
    </submittedName>
</protein>
<dbReference type="KEGG" id="dpl:KGM_211509"/>
<dbReference type="Proteomes" id="UP000007151">
    <property type="component" value="Unassembled WGS sequence"/>
</dbReference>
<dbReference type="InParanoid" id="A0A212FDC9"/>
<dbReference type="eggNOG" id="ENOG502QT9X">
    <property type="taxonomic scope" value="Eukaryota"/>
</dbReference>
<proteinExistence type="predicted"/>
<evidence type="ECO:0000313" key="2">
    <source>
        <dbReference type="Proteomes" id="UP000007151"/>
    </source>
</evidence>
<accession>A0A212FDC9</accession>
<organism evidence="1 2">
    <name type="scientific">Danaus plexippus plexippus</name>
    <dbReference type="NCBI Taxonomy" id="278856"/>
    <lineage>
        <taxon>Eukaryota</taxon>
        <taxon>Metazoa</taxon>
        <taxon>Ecdysozoa</taxon>
        <taxon>Arthropoda</taxon>
        <taxon>Hexapoda</taxon>
        <taxon>Insecta</taxon>
        <taxon>Pterygota</taxon>
        <taxon>Neoptera</taxon>
        <taxon>Endopterygota</taxon>
        <taxon>Lepidoptera</taxon>
        <taxon>Glossata</taxon>
        <taxon>Ditrysia</taxon>
        <taxon>Papilionoidea</taxon>
        <taxon>Nymphalidae</taxon>
        <taxon>Danainae</taxon>
        <taxon>Danaini</taxon>
        <taxon>Danaina</taxon>
        <taxon>Danaus</taxon>
        <taxon>Danaus</taxon>
    </lineage>
</organism>
<dbReference type="GO" id="GO:0035317">
    <property type="term" value="P:imaginal disc-derived wing hair organization"/>
    <property type="evidence" value="ECO:0007669"/>
    <property type="project" value="TreeGrafter"/>
</dbReference>
<reference evidence="1 2" key="1">
    <citation type="journal article" date="2011" name="Cell">
        <title>The monarch butterfly genome yields insights into long-distance migration.</title>
        <authorList>
            <person name="Zhan S."/>
            <person name="Merlin C."/>
            <person name="Boore J.L."/>
            <person name="Reppert S.M."/>
        </authorList>
    </citation>
    <scope>NUCLEOTIDE SEQUENCE [LARGE SCALE GENOMIC DNA]</scope>
    <source>
        <strain evidence="1">F-2</strain>
    </source>
</reference>
<keyword evidence="2" id="KW-1185">Reference proteome</keyword>
<dbReference type="PANTHER" id="PTHR39387">
    <property type="entry name" value="SHAVENOID, ISOFORM B"/>
    <property type="match status" value="1"/>
</dbReference>
<name>A0A212FDC9_DANPL</name>
<evidence type="ECO:0000313" key="1">
    <source>
        <dbReference type="EMBL" id="OWR51713.1"/>
    </source>
</evidence>
<dbReference type="EMBL" id="AGBW02009084">
    <property type="protein sequence ID" value="OWR51713.1"/>
    <property type="molecule type" value="Genomic_DNA"/>
</dbReference>
<dbReference type="AlphaFoldDB" id="A0A212FDC9"/>
<dbReference type="PANTHER" id="PTHR39387:SF1">
    <property type="entry name" value="SHAVENOID, ISOFORM B"/>
    <property type="match status" value="1"/>
</dbReference>
<sequence>MLTDVLTVWKSFVHVYMRTMTMKRLILFLSLLSAVFGHHILCIQNVPSRSHHTLMMGIVKPLLEAGHQWSGEDEVRKRMSGRMMVVRLLCRDISAAASSPLDLRGVFTPCVAFRVQGTPPRHSNSEL</sequence>
<dbReference type="GO" id="GO:0005938">
    <property type="term" value="C:cell cortex"/>
    <property type="evidence" value="ECO:0007669"/>
    <property type="project" value="TreeGrafter"/>
</dbReference>
<gene>
    <name evidence="1" type="ORF">KGM_211509</name>
</gene>
<comment type="caution">
    <text evidence="1">The sequence shown here is derived from an EMBL/GenBank/DDBJ whole genome shotgun (WGS) entry which is preliminary data.</text>
</comment>